<accession>A0A7W7Y0N2</accession>
<reference evidence="3 4" key="1">
    <citation type="submission" date="2020-08" db="EMBL/GenBank/DDBJ databases">
        <title>Genomic Encyclopedia of Type Strains, Phase IV (KMG-IV): sequencing the most valuable type-strain genomes for metagenomic binning, comparative biology and taxonomic classification.</title>
        <authorList>
            <person name="Goeker M."/>
        </authorList>
    </citation>
    <scope>NUCLEOTIDE SEQUENCE [LARGE SCALE GENOMIC DNA]</scope>
    <source>
        <strain evidence="3 4">DSM 25897</strain>
    </source>
</reference>
<dbReference type="EMBL" id="JACHHX010000010">
    <property type="protein sequence ID" value="MBB5015718.1"/>
    <property type="molecule type" value="Genomic_DNA"/>
</dbReference>
<sequence>MSPLRRHLRHLRRWLAYGLAVLLIVAAVLVGVANQLLPLLERHPERVAGWLSERVGQPVRFERLHAGWTRRGPLLGLERLEIGAGAEALRIERAELLVAIYSGLVPGLPLTELRLHGLALDLERDDEGRWRARGLTGETRPDGDPLGTLEGFGEIQVRAARLRVSAPSLGIGHTVPRIDLRLRSSGGRLRAGLLGWAGQAPPLQAVFELDRARGDGRLFIGGNDLQLAEWAPLLGWGGVELRDGRGRLGFWLDLRGQRVVAVQAEAELEQVALRGRTPIPLAGEDAGVIEPRAGFDRVDVALRWQAGEDGWRLHAPRLRLDHGGEAMTLDGLYAAGGDGFGLAAEGIEANPLLALAALSDKLSPEQRRWLYFAAPRGRIEALRFARAGGRFRGEVRLRGFGWLPTGQQPALQGLGGELHFDQDGAEFALDEGLVRFDWPLGFVAPLEVNLEGTLALWREDGDWRVGSDRLRIVGEDYAATARGELRFGGEGRRPRLDLAATVDAGPATASKRFWVLHEMPEAAVEWLNAAIEGGRVAHGEVVLSGDLDDWPFRGNQGRFEAVAHIEDIALRFRPDWPHAQKLGGIARFTGTGFSLQGHGELAGVAIGRVDGGIDDYRAPLLHLRVEGEGSGAQLLGVLRQSPLRARYGEHIEALQIGGRGKVALELAIPLRAGLGETRLRGTVDLADARLADPRWNLDFSRASGRVRFSEDGFAAEELSVRLDEEVGSLSLAVGGFTSTPELAAEASLRGRFPVSALTMRYPALDWLAPAMPGRADWTVSLRIPAAPDDGEAPPPRLRVRSNLIGIALEFPAPLRKGVDDALVLTVDTPLPVEAGELRVSLGQLMHLRGRMRESGALDGVLAFGHAAEPPGEEPGLLITGQVPVMDIAGWAALASEGEGAMRIRAIDVSAGELDLLDRAFVDTRLRMERDSERMRLRVDGPELDGWLEIPSDLDRGIVGEFARLHWPSGRPARGATYDGDPAGVPPLRLSVEDLRFGEAQLGRARLETYPTPEGLHVQRFEAEAPTQRITAGGHWGRIGGQSYSRFSVDFRADSLGQMLSALGFAGMVEGGRTQARLIAGWPGSPAAFGLEIVEGSLEIDVGQGRILEVEPGAGRLLGLVSLAELPRRLILDFSDFFGQGLSFNRIRGSFVLGGGDAVTDDLLVDGPAAEIRVRGRAGLKAQDYDQTIEVLPKTGGVLPVVGALTGGPAGAAIGAVAQAILNRPFKEISRTVYHVTGAWKSPQVEVIERGPPKQPVTEEDGAGPE</sequence>
<keyword evidence="1" id="KW-1133">Transmembrane helix</keyword>
<proteinExistence type="predicted"/>
<dbReference type="Pfam" id="PF13116">
    <property type="entry name" value="YhdP"/>
    <property type="match status" value="1"/>
</dbReference>
<comment type="caution">
    <text evidence="3">The sequence shown here is derived from an EMBL/GenBank/DDBJ whole genome shotgun (WGS) entry which is preliminary data.</text>
</comment>
<evidence type="ECO:0000259" key="2">
    <source>
        <dbReference type="Pfam" id="PF13116"/>
    </source>
</evidence>
<name>A0A7W7Y0N2_9GAMM</name>
<protein>
    <submittedName>
        <fullName evidence="3">Uncharacterized protein (TIGR02099 family)</fullName>
    </submittedName>
</protein>
<keyword evidence="4" id="KW-1185">Reference proteome</keyword>
<feature type="domain" description="YhdP central" evidence="2">
    <location>
        <begin position="8"/>
        <end position="1244"/>
    </location>
</feature>
<dbReference type="RefSeq" id="WP_183948392.1">
    <property type="nucleotide sequence ID" value="NZ_JACHHX010000010.1"/>
</dbReference>
<dbReference type="Proteomes" id="UP000519004">
    <property type="component" value="Unassembled WGS sequence"/>
</dbReference>
<organism evidence="3 4">
    <name type="scientific">Rehaibacterium terrae</name>
    <dbReference type="NCBI Taxonomy" id="1341696"/>
    <lineage>
        <taxon>Bacteria</taxon>
        <taxon>Pseudomonadati</taxon>
        <taxon>Pseudomonadota</taxon>
        <taxon>Gammaproteobacteria</taxon>
        <taxon>Lysobacterales</taxon>
        <taxon>Lysobacteraceae</taxon>
        <taxon>Rehaibacterium</taxon>
    </lineage>
</organism>
<evidence type="ECO:0000313" key="3">
    <source>
        <dbReference type="EMBL" id="MBB5015718.1"/>
    </source>
</evidence>
<dbReference type="InterPro" id="IPR011836">
    <property type="entry name" value="YhdP"/>
</dbReference>
<dbReference type="NCBIfam" id="TIGR02099">
    <property type="entry name" value="YhdP family protein"/>
    <property type="match status" value="1"/>
</dbReference>
<dbReference type="PANTHER" id="PTHR38690:SF1">
    <property type="entry name" value="PROTEASE"/>
    <property type="match status" value="1"/>
</dbReference>
<evidence type="ECO:0000256" key="1">
    <source>
        <dbReference type="SAM" id="Phobius"/>
    </source>
</evidence>
<keyword evidence="1" id="KW-0472">Membrane</keyword>
<dbReference type="InterPro" id="IPR025263">
    <property type="entry name" value="YhdP_central"/>
</dbReference>
<dbReference type="AlphaFoldDB" id="A0A7W7Y0N2"/>
<evidence type="ECO:0000313" key="4">
    <source>
        <dbReference type="Proteomes" id="UP000519004"/>
    </source>
</evidence>
<gene>
    <name evidence="3" type="ORF">HNQ58_001626</name>
</gene>
<feature type="transmembrane region" description="Helical" evidence="1">
    <location>
        <begin position="14"/>
        <end position="37"/>
    </location>
</feature>
<keyword evidence="1" id="KW-0812">Transmembrane</keyword>
<dbReference type="PANTHER" id="PTHR38690">
    <property type="entry name" value="PROTEASE-RELATED"/>
    <property type="match status" value="1"/>
</dbReference>